<evidence type="ECO:0000256" key="1">
    <source>
        <dbReference type="ARBA" id="ARBA00022737"/>
    </source>
</evidence>
<dbReference type="GO" id="GO:0000963">
    <property type="term" value="P:mitochondrial RNA processing"/>
    <property type="evidence" value="ECO:0000318"/>
    <property type="project" value="GO_Central"/>
</dbReference>
<sequence length="517" mass="57830">MLKLFPPKHSLKLVETKIRFFTSLSPPSDLTTIILHSKTPEQALDTFTSVLKQNPNNPTKKLHLYSAVIHYLTGAKVYPTARCLTKDLIQTLLQSCTPRRVNSLVFNALSQLRGSKFNPSVFGVLIIAFSEVGLVDEALRVYLKVGAFPAVQACNALLNGLLKKSSFDIMWELYNNMVSRRLFPTVVTYNVLVDACCRQGDVLRAKSLISEMVKKGIEPTVVIYTTLIHGLCSESKLMEAESMFRQMKDSGVFPNLYTYNVLMDGYCKTANVKQALHLYQGMLDDGLQPNVVTFGILIDALCKVRELLAARRFFVQMAKFGVVPNVVVFNSLIDGYSKAGNCSEATDLLLEMEKFKISPDVFTYSILIKNACRLGTVEEADDILKRMEKEGVPANSVVYNSLIDGYCKEGNMEKALEIFKATKFFSDMRRNGLRPDALAYAVMLQGHLNAKHMADVMMLHADMIKMGIVPNEVTSQVVRRGYQDNGYLKSALWCSRDLTESCPRTLESQSPVEAIIL</sequence>
<dbReference type="Pfam" id="PF01535">
    <property type="entry name" value="PPR"/>
    <property type="match status" value="1"/>
</dbReference>
<feature type="repeat" description="PPR" evidence="2">
    <location>
        <begin position="325"/>
        <end position="359"/>
    </location>
</feature>
<feature type="repeat" description="PPR" evidence="2">
    <location>
        <begin position="150"/>
        <end position="184"/>
    </location>
</feature>
<accession>B9RLV9</accession>
<dbReference type="InterPro" id="IPR002885">
    <property type="entry name" value="PPR_rpt"/>
</dbReference>
<dbReference type="InterPro" id="IPR051222">
    <property type="entry name" value="PPR/CCM1_RNA-binding"/>
</dbReference>
<evidence type="ECO:0000256" key="2">
    <source>
        <dbReference type="PROSITE-ProRule" id="PRU00708"/>
    </source>
</evidence>
<dbReference type="NCBIfam" id="TIGR00756">
    <property type="entry name" value="PPR"/>
    <property type="match status" value="9"/>
</dbReference>
<dbReference type="PROSITE" id="PS51375">
    <property type="entry name" value="PPR"/>
    <property type="match status" value="9"/>
</dbReference>
<dbReference type="Pfam" id="PF13041">
    <property type="entry name" value="PPR_2"/>
    <property type="match status" value="4"/>
</dbReference>
<reference evidence="4" key="1">
    <citation type="journal article" date="2010" name="Nat. Biotechnol.">
        <title>Draft genome sequence of the oilseed species Ricinus communis.</title>
        <authorList>
            <person name="Chan A.P."/>
            <person name="Crabtree J."/>
            <person name="Zhao Q."/>
            <person name="Lorenzi H."/>
            <person name="Orvis J."/>
            <person name="Puiu D."/>
            <person name="Melake-Berhan A."/>
            <person name="Jones K.M."/>
            <person name="Redman J."/>
            <person name="Chen G."/>
            <person name="Cahoon E.B."/>
            <person name="Gedil M."/>
            <person name="Stanke M."/>
            <person name="Haas B.J."/>
            <person name="Wortman J.R."/>
            <person name="Fraser-Liggett C.M."/>
            <person name="Ravel J."/>
            <person name="Rabinowicz P.D."/>
        </authorList>
    </citation>
    <scope>NUCLEOTIDE SEQUENCE [LARGE SCALE GENOMIC DNA]</scope>
    <source>
        <strain evidence="4">cv. Hale</strain>
    </source>
</reference>
<gene>
    <name evidence="3" type="ORF">RCOM_1471260</name>
</gene>
<feature type="repeat" description="PPR" evidence="2">
    <location>
        <begin position="395"/>
        <end position="435"/>
    </location>
</feature>
<dbReference type="GO" id="GO:0003729">
    <property type="term" value="F:mRNA binding"/>
    <property type="evidence" value="ECO:0000318"/>
    <property type="project" value="GO_Central"/>
</dbReference>
<feature type="repeat" description="PPR" evidence="2">
    <location>
        <begin position="360"/>
        <end position="394"/>
    </location>
</feature>
<dbReference type="InterPro" id="IPR011990">
    <property type="entry name" value="TPR-like_helical_dom_sf"/>
</dbReference>
<keyword evidence="1" id="KW-0677">Repeat</keyword>
<dbReference type="PANTHER" id="PTHR47942">
    <property type="entry name" value="TETRATRICOPEPTIDE REPEAT (TPR)-LIKE SUPERFAMILY PROTEIN-RELATED"/>
    <property type="match status" value="1"/>
</dbReference>
<feature type="repeat" description="PPR" evidence="2">
    <location>
        <begin position="220"/>
        <end position="254"/>
    </location>
</feature>
<dbReference type="AlphaFoldDB" id="B9RLV9"/>
<feature type="repeat" description="PPR" evidence="2">
    <location>
        <begin position="290"/>
        <end position="324"/>
    </location>
</feature>
<dbReference type="GO" id="GO:0005739">
    <property type="term" value="C:mitochondrion"/>
    <property type="evidence" value="ECO:0000318"/>
    <property type="project" value="GO_Central"/>
</dbReference>
<evidence type="ECO:0000313" key="3">
    <source>
        <dbReference type="EMBL" id="EEF47834.1"/>
    </source>
</evidence>
<protein>
    <submittedName>
        <fullName evidence="3">Pentatricopeptide repeat-containing protein, putative</fullName>
    </submittedName>
</protein>
<feature type="repeat" description="PPR" evidence="2">
    <location>
        <begin position="255"/>
        <end position="289"/>
    </location>
</feature>
<evidence type="ECO:0000313" key="4">
    <source>
        <dbReference type="Proteomes" id="UP000008311"/>
    </source>
</evidence>
<keyword evidence="4" id="KW-1185">Reference proteome</keyword>
<dbReference type="PANTHER" id="PTHR47942:SF15">
    <property type="entry name" value="OS12G0557800 PROTEIN"/>
    <property type="match status" value="1"/>
</dbReference>
<dbReference type="Proteomes" id="UP000008311">
    <property type="component" value="Unassembled WGS sequence"/>
</dbReference>
<dbReference type="Gene3D" id="1.25.40.10">
    <property type="entry name" value="Tetratricopeptide repeat domain"/>
    <property type="match status" value="4"/>
</dbReference>
<dbReference type="FunCoup" id="B9RLV9">
    <property type="interactions" value="2"/>
</dbReference>
<name>B9RLV9_RICCO</name>
<dbReference type="eggNOG" id="KOG4197">
    <property type="taxonomic scope" value="Eukaryota"/>
</dbReference>
<dbReference type="InParanoid" id="B9RLV9"/>
<dbReference type="EMBL" id="EQ973788">
    <property type="protein sequence ID" value="EEF47834.1"/>
    <property type="molecule type" value="Genomic_DNA"/>
</dbReference>
<organism evidence="3 4">
    <name type="scientific">Ricinus communis</name>
    <name type="common">Castor bean</name>
    <dbReference type="NCBI Taxonomy" id="3988"/>
    <lineage>
        <taxon>Eukaryota</taxon>
        <taxon>Viridiplantae</taxon>
        <taxon>Streptophyta</taxon>
        <taxon>Embryophyta</taxon>
        <taxon>Tracheophyta</taxon>
        <taxon>Spermatophyta</taxon>
        <taxon>Magnoliopsida</taxon>
        <taxon>eudicotyledons</taxon>
        <taxon>Gunneridae</taxon>
        <taxon>Pentapetalae</taxon>
        <taxon>rosids</taxon>
        <taxon>fabids</taxon>
        <taxon>Malpighiales</taxon>
        <taxon>Euphorbiaceae</taxon>
        <taxon>Acalyphoideae</taxon>
        <taxon>Acalypheae</taxon>
        <taxon>Ricinus</taxon>
    </lineage>
</organism>
<feature type="repeat" description="PPR" evidence="2">
    <location>
        <begin position="436"/>
        <end position="470"/>
    </location>
</feature>
<dbReference type="GO" id="GO:0008380">
    <property type="term" value="P:RNA splicing"/>
    <property type="evidence" value="ECO:0000318"/>
    <property type="project" value="GO_Central"/>
</dbReference>
<proteinExistence type="predicted"/>
<dbReference type="Pfam" id="PF12854">
    <property type="entry name" value="PPR_1"/>
    <property type="match status" value="1"/>
</dbReference>
<feature type="repeat" description="PPR" evidence="2">
    <location>
        <begin position="185"/>
        <end position="219"/>
    </location>
</feature>